<feature type="region of interest" description="Disordered" evidence="1">
    <location>
        <begin position="533"/>
        <end position="555"/>
    </location>
</feature>
<dbReference type="EMBL" id="PVZC01000005">
    <property type="protein sequence ID" value="PRX97869.1"/>
    <property type="molecule type" value="Genomic_DNA"/>
</dbReference>
<dbReference type="RefSeq" id="WP_106247609.1">
    <property type="nucleotide sequence ID" value="NZ_PVZC01000005.1"/>
</dbReference>
<dbReference type="SMART" id="SM00306">
    <property type="entry name" value="HintN"/>
    <property type="match status" value="1"/>
</dbReference>
<dbReference type="Gene3D" id="2.170.16.10">
    <property type="entry name" value="Hedgehog/Intein (Hint) domain"/>
    <property type="match status" value="1"/>
</dbReference>
<evidence type="ECO:0000313" key="3">
    <source>
        <dbReference type="EMBL" id="PRX97869.1"/>
    </source>
</evidence>
<feature type="compositionally biased region" description="Gly residues" evidence="1">
    <location>
        <begin position="533"/>
        <end position="551"/>
    </location>
</feature>
<sequence>MILRPRSYFGWGPSGADYANPRSGLVVHYNGPATDLDGHDECVAYWKRIRSDHINGNGWADVGYCVDEETEILTAAGWRTFRQIEPGDPVLTLDHETGMSEWQPLLAVNVFPAMPRELVLMEGSGHSSLTTPNHRWPVERFYRKTGTERRHEADGTGAATGAAPLSVQGRERRWATTGTLTYRDRVPLAAPRADLPTEQKWSDALVELVAWFWTEGHIEPQSGSREASTGVTIYQPLVRNPADTDRIRAALHVLFGPPSDRFPRTGSGTDGAPRWREAHNRHSAEFHLSVDAGRVLLEHAPGRVPSHAFLLSLTKAQLELFIAVSLLGGGHNHRTNDSRALSRKDRSAAEAFQFAATVAGYATSLRRRPPTASTAYDMWKVELRRKSYFAPKPAAAAPRSAFSIGTRTYAGHIWCPTTPNATWLARRKGTVYFTGNSFSACRHGEVFTGRGLNRYQAAQGTTSGNANWYSVTLMLGGSERPTDEQVRGVRDLRAYLMDRGVAGAVRGHRDFIATECPGDVLYALVENGGFRGEGDGSVGGGEDPGEPGGDGIPAWPGVYLSQPPVRESDAARTWQRRMRDRGWTIVADGRYGPDSERVCRAFQAEKGLAVDGVVGPETWRAAWTAPVT</sequence>
<dbReference type="SUPFAM" id="SSF55846">
    <property type="entry name" value="N-acetylmuramoyl-L-alanine amidase-like"/>
    <property type="match status" value="2"/>
</dbReference>
<gene>
    <name evidence="3" type="ORF">CLV72_105219</name>
</gene>
<dbReference type="InterPro" id="IPR002477">
    <property type="entry name" value="Peptidoglycan-bd-like"/>
</dbReference>
<dbReference type="InterPro" id="IPR036844">
    <property type="entry name" value="Hint_dom_sf"/>
</dbReference>
<dbReference type="InterPro" id="IPR036505">
    <property type="entry name" value="Amidase/PGRP_sf"/>
</dbReference>
<dbReference type="Gene3D" id="1.10.101.10">
    <property type="entry name" value="PGBD-like superfamily/PGBD"/>
    <property type="match status" value="1"/>
</dbReference>
<dbReference type="Proteomes" id="UP000237846">
    <property type="component" value="Unassembled WGS sequence"/>
</dbReference>
<dbReference type="GO" id="GO:0008745">
    <property type="term" value="F:N-acetylmuramoyl-L-alanine amidase activity"/>
    <property type="evidence" value="ECO:0007669"/>
    <property type="project" value="InterPro"/>
</dbReference>
<dbReference type="InterPro" id="IPR036365">
    <property type="entry name" value="PGBD-like_sf"/>
</dbReference>
<comment type="caution">
    <text evidence="3">The sequence shown here is derived from an EMBL/GenBank/DDBJ whole genome shotgun (WGS) entry which is preliminary data.</text>
</comment>
<dbReference type="GO" id="GO:0009253">
    <property type="term" value="P:peptidoglycan catabolic process"/>
    <property type="evidence" value="ECO:0007669"/>
    <property type="project" value="InterPro"/>
</dbReference>
<keyword evidence="4" id="KW-1185">Reference proteome</keyword>
<organism evidence="3 4">
    <name type="scientific">Allonocardiopsis opalescens</name>
    <dbReference type="NCBI Taxonomy" id="1144618"/>
    <lineage>
        <taxon>Bacteria</taxon>
        <taxon>Bacillati</taxon>
        <taxon>Actinomycetota</taxon>
        <taxon>Actinomycetes</taxon>
        <taxon>Streptosporangiales</taxon>
        <taxon>Allonocardiopsis</taxon>
    </lineage>
</organism>
<feature type="domain" description="Hint" evidence="2">
    <location>
        <begin position="63"/>
        <end position="190"/>
    </location>
</feature>
<reference evidence="3 4" key="1">
    <citation type="submission" date="2018-03" db="EMBL/GenBank/DDBJ databases">
        <title>Genomic Encyclopedia of Archaeal and Bacterial Type Strains, Phase II (KMG-II): from individual species to whole genera.</title>
        <authorList>
            <person name="Goeker M."/>
        </authorList>
    </citation>
    <scope>NUCLEOTIDE SEQUENCE [LARGE SCALE GENOMIC DNA]</scope>
    <source>
        <strain evidence="3 4">DSM 45601</strain>
    </source>
</reference>
<proteinExistence type="predicted"/>
<protein>
    <submittedName>
        <fullName evidence="3">N-acetylmuramoyl-L-alanine amidase</fullName>
    </submittedName>
</protein>
<evidence type="ECO:0000256" key="1">
    <source>
        <dbReference type="SAM" id="MobiDB-lite"/>
    </source>
</evidence>
<dbReference type="SUPFAM" id="SSF51294">
    <property type="entry name" value="Hedgehog/intein (Hint) domain"/>
    <property type="match status" value="1"/>
</dbReference>
<dbReference type="InterPro" id="IPR036366">
    <property type="entry name" value="PGBDSf"/>
</dbReference>
<dbReference type="InterPro" id="IPR003587">
    <property type="entry name" value="Hint_dom_N"/>
</dbReference>
<name>A0A2T0Q261_9ACTN</name>
<dbReference type="AlphaFoldDB" id="A0A2T0Q261"/>
<dbReference type="OrthoDB" id="514320at2"/>
<dbReference type="Pfam" id="PF01471">
    <property type="entry name" value="PG_binding_1"/>
    <property type="match status" value="1"/>
</dbReference>
<accession>A0A2T0Q261</accession>
<evidence type="ECO:0000313" key="4">
    <source>
        <dbReference type="Proteomes" id="UP000237846"/>
    </source>
</evidence>
<dbReference type="SUPFAM" id="SSF47090">
    <property type="entry name" value="PGBD-like"/>
    <property type="match status" value="1"/>
</dbReference>
<dbReference type="Gene3D" id="3.40.80.10">
    <property type="entry name" value="Peptidoglycan recognition protein-like"/>
    <property type="match status" value="1"/>
</dbReference>
<evidence type="ECO:0000259" key="2">
    <source>
        <dbReference type="SMART" id="SM00306"/>
    </source>
</evidence>